<evidence type="ECO:0000256" key="1">
    <source>
        <dbReference type="SAM" id="Phobius"/>
    </source>
</evidence>
<dbReference type="HOGENOM" id="CLU_1007164_0_0_7"/>
<protein>
    <submittedName>
        <fullName evidence="2">Uncharacterized protein</fullName>
    </submittedName>
</protein>
<accession>W4L506</accession>
<keyword evidence="1" id="KW-0812">Transmembrane</keyword>
<dbReference type="EMBL" id="AZHW01001336">
    <property type="protein sequence ID" value="ETW92964.1"/>
    <property type="molecule type" value="Genomic_DNA"/>
</dbReference>
<dbReference type="Proteomes" id="UP000019141">
    <property type="component" value="Unassembled WGS sequence"/>
</dbReference>
<feature type="transmembrane region" description="Helical" evidence="1">
    <location>
        <begin position="113"/>
        <end position="135"/>
    </location>
</feature>
<feature type="transmembrane region" description="Helical" evidence="1">
    <location>
        <begin position="41"/>
        <end position="64"/>
    </location>
</feature>
<dbReference type="AlphaFoldDB" id="W4L506"/>
<gene>
    <name evidence="2" type="ORF">ETSY1_41330</name>
</gene>
<proteinExistence type="predicted"/>
<evidence type="ECO:0000313" key="2">
    <source>
        <dbReference type="EMBL" id="ETW92964.1"/>
    </source>
</evidence>
<evidence type="ECO:0000313" key="3">
    <source>
        <dbReference type="Proteomes" id="UP000019141"/>
    </source>
</evidence>
<keyword evidence="1" id="KW-0472">Membrane</keyword>
<organism evidence="2 3">
    <name type="scientific">Entotheonella factor</name>
    <dbReference type="NCBI Taxonomy" id="1429438"/>
    <lineage>
        <taxon>Bacteria</taxon>
        <taxon>Pseudomonadati</taxon>
        <taxon>Nitrospinota/Tectimicrobiota group</taxon>
        <taxon>Candidatus Tectimicrobiota</taxon>
        <taxon>Candidatus Entotheonellia</taxon>
        <taxon>Candidatus Entotheonellales</taxon>
        <taxon>Candidatus Entotheonellaceae</taxon>
        <taxon>Candidatus Entotheonella</taxon>
    </lineage>
</organism>
<reference evidence="2 3" key="1">
    <citation type="journal article" date="2014" name="Nature">
        <title>An environmental bacterial taxon with a large and distinct metabolic repertoire.</title>
        <authorList>
            <person name="Wilson M.C."/>
            <person name="Mori T."/>
            <person name="Ruckert C."/>
            <person name="Uria A.R."/>
            <person name="Helf M.J."/>
            <person name="Takada K."/>
            <person name="Gernert C."/>
            <person name="Steffens U.A."/>
            <person name="Heycke N."/>
            <person name="Schmitt S."/>
            <person name="Rinke C."/>
            <person name="Helfrich E.J."/>
            <person name="Brachmann A.O."/>
            <person name="Gurgui C."/>
            <person name="Wakimoto T."/>
            <person name="Kracht M."/>
            <person name="Crusemann M."/>
            <person name="Hentschel U."/>
            <person name="Abe I."/>
            <person name="Matsunaga S."/>
            <person name="Kalinowski J."/>
            <person name="Takeyama H."/>
            <person name="Piel J."/>
        </authorList>
    </citation>
    <scope>NUCLEOTIDE SEQUENCE [LARGE SCALE GENOMIC DNA]</scope>
    <source>
        <strain evidence="3">TSY1</strain>
    </source>
</reference>
<keyword evidence="3" id="KW-1185">Reference proteome</keyword>
<keyword evidence="1" id="KW-1133">Transmembrane helix</keyword>
<comment type="caution">
    <text evidence="2">The sequence shown here is derived from an EMBL/GenBank/DDBJ whole genome shotgun (WGS) entry which is preliminary data.</text>
</comment>
<sequence>MLQQITTDGVRALIRMIRHGIRTLDTMLFTETAYLPKWSRLGVLGVLTSFYIIMSLWMVPSMLLLKRLRKAKPSSQNESDVKMFIANFGSLSRSILLNMAHQSAACPEWLRPGLFLGLVIVMQSITVCIAGFEMVRRAIGIKPRQNPVDHIKMHVEALRTEQSLEAATNHLKALVLQLRHAPHHRIYISPYGKLVTITTEIQLLPLLYQYEAERANWHGALEVIDHMMASLASHDLNPRLNSWIKPWLEAKAACLMELGRHTEAQDVLAVLNQSMD</sequence>
<name>W4L506_ENTF1</name>